<sequence length="199" mass="21790">MSTDPALRYVYWRFVVLGMATLMAWNVYITASDFFRHEFRSTFLHDNFESIFSILSNTINLFALTYALYTQPTANNNQRIRHGLFSTVGVFIALIILPLFGIDGWLAVVVSLLALCVAAVAAAFIQCSIFGIAATLDHPCYAEGYMGGQAIAGTVASAVQLVTVYLESEKVEDEGRVRAVGYFGVAMVFAGLSTVAWSQ</sequence>
<comment type="caution">
    <text evidence="1">The sequence shown here is derived from an EMBL/GenBank/DDBJ whole genome shotgun (WGS) entry which is preliminary data.</text>
</comment>
<keyword evidence="2" id="KW-1185">Reference proteome</keyword>
<dbReference type="Proteomes" id="UP001150603">
    <property type="component" value="Unassembled WGS sequence"/>
</dbReference>
<reference evidence="1" key="1">
    <citation type="submission" date="2022-07" db="EMBL/GenBank/DDBJ databases">
        <title>Phylogenomic reconstructions and comparative analyses of Kickxellomycotina fungi.</title>
        <authorList>
            <person name="Reynolds N.K."/>
            <person name="Stajich J.E."/>
            <person name="Barry K."/>
            <person name="Grigoriev I.V."/>
            <person name="Crous P."/>
            <person name="Smith M.E."/>
        </authorList>
    </citation>
    <scope>NUCLEOTIDE SEQUENCE</scope>
    <source>
        <strain evidence="1">NRRL 5244</strain>
    </source>
</reference>
<feature type="non-terminal residue" evidence="1">
    <location>
        <position position="199"/>
    </location>
</feature>
<organism evidence="1 2">
    <name type="scientific">Linderina macrospora</name>
    <dbReference type="NCBI Taxonomy" id="4868"/>
    <lineage>
        <taxon>Eukaryota</taxon>
        <taxon>Fungi</taxon>
        <taxon>Fungi incertae sedis</taxon>
        <taxon>Zoopagomycota</taxon>
        <taxon>Kickxellomycotina</taxon>
        <taxon>Kickxellomycetes</taxon>
        <taxon>Kickxellales</taxon>
        <taxon>Kickxellaceae</taxon>
        <taxon>Linderina</taxon>
    </lineage>
</organism>
<accession>A0ACC1J8X4</accession>
<dbReference type="EMBL" id="JANBPW010002044">
    <property type="protein sequence ID" value="KAJ1942162.1"/>
    <property type="molecule type" value="Genomic_DNA"/>
</dbReference>
<evidence type="ECO:0000313" key="2">
    <source>
        <dbReference type="Proteomes" id="UP001150603"/>
    </source>
</evidence>
<name>A0ACC1J8X4_9FUNG</name>
<protein>
    <submittedName>
        <fullName evidence="1">Uncharacterized protein</fullName>
    </submittedName>
</protein>
<proteinExistence type="predicted"/>
<evidence type="ECO:0000313" key="1">
    <source>
        <dbReference type="EMBL" id="KAJ1942162.1"/>
    </source>
</evidence>
<gene>
    <name evidence="1" type="ORF">FBU59_003280</name>
</gene>